<dbReference type="AlphaFoldDB" id="A0A813ZEN6"/>
<organism evidence="2 3">
    <name type="scientific">Rotaria sordida</name>
    <dbReference type="NCBI Taxonomy" id="392033"/>
    <lineage>
        <taxon>Eukaryota</taxon>
        <taxon>Metazoa</taxon>
        <taxon>Spiralia</taxon>
        <taxon>Gnathifera</taxon>
        <taxon>Rotifera</taxon>
        <taxon>Eurotatoria</taxon>
        <taxon>Bdelloidea</taxon>
        <taxon>Philodinida</taxon>
        <taxon>Philodinidae</taxon>
        <taxon>Rotaria</taxon>
    </lineage>
</organism>
<reference evidence="2" key="1">
    <citation type="submission" date="2021-02" db="EMBL/GenBank/DDBJ databases">
        <authorList>
            <person name="Nowell W R."/>
        </authorList>
    </citation>
    <scope>NUCLEOTIDE SEQUENCE</scope>
</reference>
<sequence length="187" mass="19746">MLIAVNYCGSSVTIVDIATLSFPGMAQDSIVKVNSSYYYNNLTWTPTAAQIGYQVMCAMAFDSQNSQSDQYCFKFYVSTTYVCSCPGEVCITTTSTTSTTSTSTTKTTSTSTTTTTSTSTTATTSTSTTATTTTTTTSTTSTTSTTTSSTSTTSTTTTTTTTTTSGQQQRPRQPLRPAPLQQPAHRS</sequence>
<dbReference type="EMBL" id="CAJNOT010000216">
    <property type="protein sequence ID" value="CAF0897412.1"/>
    <property type="molecule type" value="Genomic_DNA"/>
</dbReference>
<gene>
    <name evidence="2" type="ORF">ZHD862_LOCUS7207</name>
</gene>
<evidence type="ECO:0000256" key="1">
    <source>
        <dbReference type="SAM" id="MobiDB-lite"/>
    </source>
</evidence>
<protein>
    <submittedName>
        <fullName evidence="2">Uncharacterized protein</fullName>
    </submittedName>
</protein>
<comment type="caution">
    <text evidence="2">The sequence shown here is derived from an EMBL/GenBank/DDBJ whole genome shotgun (WGS) entry which is preliminary data.</text>
</comment>
<accession>A0A813ZEN6</accession>
<feature type="compositionally biased region" description="Low complexity" evidence="1">
    <location>
        <begin position="178"/>
        <end position="187"/>
    </location>
</feature>
<dbReference type="Proteomes" id="UP000663864">
    <property type="component" value="Unassembled WGS sequence"/>
</dbReference>
<name>A0A813ZEN6_9BILA</name>
<proteinExistence type="predicted"/>
<feature type="region of interest" description="Disordered" evidence="1">
    <location>
        <begin position="94"/>
        <end position="187"/>
    </location>
</feature>
<evidence type="ECO:0000313" key="3">
    <source>
        <dbReference type="Proteomes" id="UP000663864"/>
    </source>
</evidence>
<feature type="compositionally biased region" description="Low complexity" evidence="1">
    <location>
        <begin position="94"/>
        <end position="172"/>
    </location>
</feature>
<evidence type="ECO:0000313" key="2">
    <source>
        <dbReference type="EMBL" id="CAF0897412.1"/>
    </source>
</evidence>